<evidence type="ECO:0000256" key="4">
    <source>
        <dbReference type="ARBA" id="ARBA00022723"/>
    </source>
</evidence>
<keyword evidence="7" id="KW-1133">Transmembrane helix</keyword>
<evidence type="ECO:0000313" key="9">
    <source>
        <dbReference type="Proteomes" id="UP000799778"/>
    </source>
</evidence>
<dbReference type="InterPro" id="IPR001128">
    <property type="entry name" value="Cyt_P450"/>
</dbReference>
<accession>A0A6A5XCE3</accession>
<dbReference type="RefSeq" id="XP_033378900.1">
    <property type="nucleotide sequence ID" value="XM_033529275.1"/>
</dbReference>
<evidence type="ECO:0000256" key="7">
    <source>
        <dbReference type="SAM" id="Phobius"/>
    </source>
</evidence>
<dbReference type="OrthoDB" id="1470350at2759"/>
<feature type="transmembrane region" description="Helical" evidence="7">
    <location>
        <begin position="20"/>
        <end position="38"/>
    </location>
</feature>
<dbReference type="GO" id="GO:0008395">
    <property type="term" value="F:steroid hydroxylase activity"/>
    <property type="evidence" value="ECO:0007669"/>
    <property type="project" value="TreeGrafter"/>
</dbReference>
<dbReference type="GeneID" id="54286672"/>
<dbReference type="InterPro" id="IPR050529">
    <property type="entry name" value="CYP450_sterol_14alpha_dmase"/>
</dbReference>
<reference evidence="8" key="1">
    <citation type="journal article" date="2020" name="Stud. Mycol.">
        <title>101 Dothideomycetes genomes: a test case for predicting lifestyles and emergence of pathogens.</title>
        <authorList>
            <person name="Haridas S."/>
            <person name="Albert R."/>
            <person name="Binder M."/>
            <person name="Bloem J."/>
            <person name="Labutti K."/>
            <person name="Salamov A."/>
            <person name="Andreopoulos B."/>
            <person name="Baker S."/>
            <person name="Barry K."/>
            <person name="Bills G."/>
            <person name="Bluhm B."/>
            <person name="Cannon C."/>
            <person name="Castanera R."/>
            <person name="Culley D."/>
            <person name="Daum C."/>
            <person name="Ezra D."/>
            <person name="Gonzalez J."/>
            <person name="Henrissat B."/>
            <person name="Kuo A."/>
            <person name="Liang C."/>
            <person name="Lipzen A."/>
            <person name="Lutzoni F."/>
            <person name="Magnuson J."/>
            <person name="Mondo S."/>
            <person name="Nolan M."/>
            <person name="Ohm R."/>
            <person name="Pangilinan J."/>
            <person name="Park H.-J."/>
            <person name="Ramirez L."/>
            <person name="Alfaro M."/>
            <person name="Sun H."/>
            <person name="Tritt A."/>
            <person name="Yoshinaga Y."/>
            <person name="Zwiers L.-H."/>
            <person name="Turgeon B."/>
            <person name="Goodwin S."/>
            <person name="Spatafora J."/>
            <person name="Crous P."/>
            <person name="Grigoriev I."/>
        </authorList>
    </citation>
    <scope>NUCLEOTIDE SEQUENCE</scope>
    <source>
        <strain evidence="8">CBS 175.79</strain>
    </source>
</reference>
<evidence type="ECO:0000256" key="6">
    <source>
        <dbReference type="PIRSR" id="PIRSR602403-1"/>
    </source>
</evidence>
<keyword evidence="4 6" id="KW-0479">Metal-binding</keyword>
<gene>
    <name evidence="8" type="ORF">BU24DRAFT_427681</name>
</gene>
<dbReference type="GO" id="GO:0020037">
    <property type="term" value="F:heme binding"/>
    <property type="evidence" value="ECO:0007669"/>
    <property type="project" value="InterPro"/>
</dbReference>
<dbReference type="InterPro" id="IPR002403">
    <property type="entry name" value="Cyt_P450_E_grp-IV"/>
</dbReference>
<keyword evidence="9" id="KW-1185">Reference proteome</keyword>
<dbReference type="SUPFAM" id="SSF48264">
    <property type="entry name" value="Cytochrome P450"/>
    <property type="match status" value="1"/>
</dbReference>
<evidence type="ECO:0000256" key="3">
    <source>
        <dbReference type="ARBA" id="ARBA00022617"/>
    </source>
</evidence>
<evidence type="ECO:0000313" key="8">
    <source>
        <dbReference type="EMBL" id="KAF2010561.1"/>
    </source>
</evidence>
<keyword evidence="7" id="KW-0812">Transmembrane</keyword>
<dbReference type="CDD" id="cd11040">
    <property type="entry name" value="CYP7_CYP8-like"/>
    <property type="match status" value="1"/>
</dbReference>
<sequence length="525" mass="59623">MVLSIVSATLQAQVGSIPPHFAYVAASIFLSLVAFRVWKFTIRPLLYPEEPRELPYWIPYFGHTFAYVRSGHDVVMQAKAYLNGSCEPFALQLKDRKMYFILHPDDSTTVYRNTTTMTFIKIVEQLQRTFRISETTMRIAWALPRSKEEDRVQTIAGVPNPGLKSLGDLSMDFWRTQVAGKEYGAIEAKFSRLIADDLAKEVALADKRDGVLKLLPLMQRVFLSAGLRTFFGEKLLEVDPDIVAKFIAFDDESWKLWFKWPLSHKMFANKQRVEDSLEKWLKLPREERVGLAYLVDTIEKTQLAIGTPVEDLARIMHLLVFIINTNTYKAAYWATAHLLTNSSIRDDIQSEVFEARQLIDSPRLSESYLSHLRNETPRIAALLHESLRYYSASSSIRLTLAPVAIGKRIIPAKSVVFIPFRPLHYDAEVFGSDVNLFNPDRFFNDKKLSSSQNFKSFSGGSSYCPGRVLARVEFAAFVGELLGAYNVEVVSECRVPTTDEKVPTKGILMPMSGEDLSVKISYKKA</sequence>
<dbReference type="Gene3D" id="1.10.630.10">
    <property type="entry name" value="Cytochrome P450"/>
    <property type="match status" value="1"/>
</dbReference>
<comment type="similarity">
    <text evidence="2">Belongs to the cytochrome P450 family.</text>
</comment>
<dbReference type="Proteomes" id="UP000799778">
    <property type="component" value="Unassembled WGS sequence"/>
</dbReference>
<protein>
    <submittedName>
        <fullName evidence="8">Cytochrome P450</fullName>
    </submittedName>
</protein>
<feature type="binding site" description="axial binding residue" evidence="6">
    <location>
        <position position="464"/>
    </location>
    <ligand>
        <name>heme</name>
        <dbReference type="ChEBI" id="CHEBI:30413"/>
    </ligand>
    <ligandPart>
        <name>Fe</name>
        <dbReference type="ChEBI" id="CHEBI:18248"/>
    </ligandPart>
</feature>
<dbReference type="GO" id="GO:0005506">
    <property type="term" value="F:iron ion binding"/>
    <property type="evidence" value="ECO:0007669"/>
    <property type="project" value="InterPro"/>
</dbReference>
<dbReference type="PRINTS" id="PR00465">
    <property type="entry name" value="EP450IV"/>
</dbReference>
<organism evidence="8 9">
    <name type="scientific">Aaosphaeria arxii CBS 175.79</name>
    <dbReference type="NCBI Taxonomy" id="1450172"/>
    <lineage>
        <taxon>Eukaryota</taxon>
        <taxon>Fungi</taxon>
        <taxon>Dikarya</taxon>
        <taxon>Ascomycota</taxon>
        <taxon>Pezizomycotina</taxon>
        <taxon>Dothideomycetes</taxon>
        <taxon>Pleosporomycetidae</taxon>
        <taxon>Pleosporales</taxon>
        <taxon>Pleosporales incertae sedis</taxon>
        <taxon>Aaosphaeria</taxon>
    </lineage>
</organism>
<dbReference type="GO" id="GO:0016705">
    <property type="term" value="F:oxidoreductase activity, acting on paired donors, with incorporation or reduction of molecular oxygen"/>
    <property type="evidence" value="ECO:0007669"/>
    <property type="project" value="InterPro"/>
</dbReference>
<dbReference type="EMBL" id="ML978076">
    <property type="protein sequence ID" value="KAF2010561.1"/>
    <property type="molecule type" value="Genomic_DNA"/>
</dbReference>
<evidence type="ECO:0000256" key="1">
    <source>
        <dbReference type="ARBA" id="ARBA00001971"/>
    </source>
</evidence>
<dbReference type="PANTHER" id="PTHR24304">
    <property type="entry name" value="CYTOCHROME P450 FAMILY 7"/>
    <property type="match status" value="1"/>
</dbReference>
<keyword evidence="3 6" id="KW-0349">Heme</keyword>
<proteinExistence type="inferred from homology"/>
<dbReference type="PANTHER" id="PTHR24304:SF2">
    <property type="entry name" value="24-HYDROXYCHOLESTEROL 7-ALPHA-HYDROXYLASE"/>
    <property type="match status" value="1"/>
</dbReference>
<evidence type="ECO:0000256" key="5">
    <source>
        <dbReference type="ARBA" id="ARBA00023004"/>
    </source>
</evidence>
<evidence type="ECO:0000256" key="2">
    <source>
        <dbReference type="ARBA" id="ARBA00010617"/>
    </source>
</evidence>
<keyword evidence="7" id="KW-0472">Membrane</keyword>
<name>A0A6A5XCE3_9PLEO</name>
<comment type="cofactor">
    <cofactor evidence="1 6">
        <name>heme</name>
        <dbReference type="ChEBI" id="CHEBI:30413"/>
    </cofactor>
</comment>
<dbReference type="InterPro" id="IPR036396">
    <property type="entry name" value="Cyt_P450_sf"/>
</dbReference>
<dbReference type="Pfam" id="PF00067">
    <property type="entry name" value="p450"/>
    <property type="match status" value="1"/>
</dbReference>
<dbReference type="AlphaFoldDB" id="A0A6A5XCE3"/>
<keyword evidence="5 6" id="KW-0408">Iron</keyword>